<dbReference type="InterPro" id="IPR016047">
    <property type="entry name" value="M23ase_b-sheet_dom"/>
</dbReference>
<evidence type="ECO:0000259" key="3">
    <source>
        <dbReference type="Pfam" id="PF01551"/>
    </source>
</evidence>
<gene>
    <name evidence="4" type="ORF">CK510_25435</name>
</gene>
<keyword evidence="2" id="KW-0472">Membrane</keyword>
<protein>
    <submittedName>
        <fullName evidence="4">Peptidase M23</fullName>
    </submittedName>
</protein>
<evidence type="ECO:0000313" key="5">
    <source>
        <dbReference type="Proteomes" id="UP000218238"/>
    </source>
</evidence>
<dbReference type="PANTHER" id="PTHR21666:SF289">
    <property type="entry name" value="L-ALA--D-GLU ENDOPEPTIDASE"/>
    <property type="match status" value="1"/>
</dbReference>
<reference evidence="4 5" key="1">
    <citation type="submission" date="2017-08" db="EMBL/GenBank/DDBJ databases">
        <title>Draft genome sequence of filamentous cyanobacterium Calothrix elsteri CCALA 953.</title>
        <authorList>
            <person name="Gagunashvili A.N."/>
            <person name="Elster J."/>
            <person name="Andresson O.S."/>
        </authorList>
    </citation>
    <scope>NUCLEOTIDE SEQUENCE [LARGE SCALE GENOMIC DNA]</scope>
    <source>
        <strain evidence="4 5">CCALA 953</strain>
    </source>
</reference>
<feature type="domain" description="M23ase beta-sheet core" evidence="3">
    <location>
        <begin position="112"/>
        <end position="207"/>
    </location>
</feature>
<evidence type="ECO:0000313" key="4">
    <source>
        <dbReference type="EMBL" id="PAX51318.1"/>
    </source>
</evidence>
<dbReference type="InterPro" id="IPR011055">
    <property type="entry name" value="Dup_hybrid_motif"/>
</dbReference>
<name>A0A2A2TCE2_9CYAN</name>
<evidence type="ECO:0000256" key="2">
    <source>
        <dbReference type="SAM" id="Phobius"/>
    </source>
</evidence>
<keyword evidence="1" id="KW-0732">Signal</keyword>
<dbReference type="CDD" id="cd12797">
    <property type="entry name" value="M23_peptidase"/>
    <property type="match status" value="1"/>
</dbReference>
<dbReference type="OrthoDB" id="9809488at2"/>
<organism evidence="4 5">
    <name type="scientific">Brunnivagina elsteri CCALA 953</name>
    <dbReference type="NCBI Taxonomy" id="987040"/>
    <lineage>
        <taxon>Bacteria</taxon>
        <taxon>Bacillati</taxon>
        <taxon>Cyanobacteriota</taxon>
        <taxon>Cyanophyceae</taxon>
        <taxon>Nostocales</taxon>
        <taxon>Calotrichaceae</taxon>
        <taxon>Brunnivagina</taxon>
    </lineage>
</organism>
<dbReference type="RefSeq" id="WP_095724326.1">
    <property type="nucleotide sequence ID" value="NZ_NTFS01000418.1"/>
</dbReference>
<keyword evidence="5" id="KW-1185">Reference proteome</keyword>
<dbReference type="Proteomes" id="UP000218238">
    <property type="component" value="Unassembled WGS sequence"/>
</dbReference>
<sequence>MRIKLEIDSTKTSNENEHVDNQQLDRISNDGNWHYAFATFFLTLAIALPQISSWVESQLLVKSLQSLIGATNTTVTNTTNLSNGQIAFPTTKSAPLTSEFGWRKHPVTGDRRFHTGIDFGAALGTPIYAIAPGKVEFAGEKGGYGNTVIVNHGAGKSTLYGHASKLYVREGQQVVRGQMVAAVGSTGMSTGPHLHFEVRINGKPINPRPYLQQYLAGR</sequence>
<keyword evidence="2" id="KW-0812">Transmembrane</keyword>
<dbReference type="Pfam" id="PF01551">
    <property type="entry name" value="Peptidase_M23"/>
    <property type="match status" value="1"/>
</dbReference>
<keyword evidence="2" id="KW-1133">Transmembrane helix</keyword>
<accession>A0A2A2TCE2</accession>
<dbReference type="PANTHER" id="PTHR21666">
    <property type="entry name" value="PEPTIDASE-RELATED"/>
    <property type="match status" value="1"/>
</dbReference>
<dbReference type="InterPro" id="IPR050570">
    <property type="entry name" value="Cell_wall_metabolism_enzyme"/>
</dbReference>
<dbReference type="Gene3D" id="2.70.70.10">
    <property type="entry name" value="Glucose Permease (Domain IIA)"/>
    <property type="match status" value="1"/>
</dbReference>
<proteinExistence type="predicted"/>
<evidence type="ECO:0000256" key="1">
    <source>
        <dbReference type="ARBA" id="ARBA00022729"/>
    </source>
</evidence>
<feature type="transmembrane region" description="Helical" evidence="2">
    <location>
        <begin position="33"/>
        <end position="55"/>
    </location>
</feature>
<dbReference type="SUPFAM" id="SSF51261">
    <property type="entry name" value="Duplicated hybrid motif"/>
    <property type="match status" value="1"/>
</dbReference>
<dbReference type="FunFam" id="2.70.70.10:FF:000006">
    <property type="entry name" value="M23 family peptidase"/>
    <property type="match status" value="1"/>
</dbReference>
<dbReference type="EMBL" id="NTFS01000418">
    <property type="protein sequence ID" value="PAX51318.1"/>
    <property type="molecule type" value="Genomic_DNA"/>
</dbReference>
<dbReference type="AlphaFoldDB" id="A0A2A2TCE2"/>
<dbReference type="GO" id="GO:0004222">
    <property type="term" value="F:metalloendopeptidase activity"/>
    <property type="evidence" value="ECO:0007669"/>
    <property type="project" value="TreeGrafter"/>
</dbReference>
<comment type="caution">
    <text evidence="4">The sequence shown here is derived from an EMBL/GenBank/DDBJ whole genome shotgun (WGS) entry which is preliminary data.</text>
</comment>